<evidence type="ECO:0000313" key="3">
    <source>
        <dbReference type="EMBL" id="CAA7036786.1"/>
    </source>
</evidence>
<dbReference type="Pfam" id="PF08268">
    <property type="entry name" value="FBA_3"/>
    <property type="match status" value="1"/>
</dbReference>
<evidence type="ECO:0000313" key="4">
    <source>
        <dbReference type="Proteomes" id="UP000467841"/>
    </source>
</evidence>
<organism evidence="3 4">
    <name type="scientific">Microthlaspi erraticum</name>
    <dbReference type="NCBI Taxonomy" id="1685480"/>
    <lineage>
        <taxon>Eukaryota</taxon>
        <taxon>Viridiplantae</taxon>
        <taxon>Streptophyta</taxon>
        <taxon>Embryophyta</taxon>
        <taxon>Tracheophyta</taxon>
        <taxon>Spermatophyta</taxon>
        <taxon>Magnoliopsida</taxon>
        <taxon>eudicotyledons</taxon>
        <taxon>Gunneridae</taxon>
        <taxon>Pentapetalae</taxon>
        <taxon>rosids</taxon>
        <taxon>malvids</taxon>
        <taxon>Brassicales</taxon>
        <taxon>Brassicaceae</taxon>
        <taxon>Coluteocarpeae</taxon>
        <taxon>Microthlaspi</taxon>
    </lineage>
</organism>
<dbReference type="PANTHER" id="PTHR31111">
    <property type="entry name" value="BNAA05G37150D PROTEIN-RELATED"/>
    <property type="match status" value="1"/>
</dbReference>
<reference evidence="3" key="1">
    <citation type="submission" date="2020-01" db="EMBL/GenBank/DDBJ databases">
        <authorList>
            <person name="Mishra B."/>
        </authorList>
    </citation>
    <scope>NUCLEOTIDE SEQUENCE [LARGE SCALE GENOMIC DNA]</scope>
</reference>
<dbReference type="InterPro" id="IPR001810">
    <property type="entry name" value="F-box_dom"/>
</dbReference>
<feature type="domain" description="F-box associated beta-propeller type 3" evidence="2">
    <location>
        <begin position="50"/>
        <end position="372"/>
    </location>
</feature>
<dbReference type="Proteomes" id="UP000467841">
    <property type="component" value="Unassembled WGS sequence"/>
</dbReference>
<dbReference type="NCBIfam" id="TIGR01640">
    <property type="entry name" value="F_box_assoc_1"/>
    <property type="match status" value="1"/>
</dbReference>
<dbReference type="EMBL" id="CACVBM020001163">
    <property type="protein sequence ID" value="CAA7036786.1"/>
    <property type="molecule type" value="Genomic_DNA"/>
</dbReference>
<dbReference type="InterPro" id="IPR013187">
    <property type="entry name" value="F-box-assoc_dom_typ3"/>
</dbReference>
<proteinExistence type="predicted"/>
<comment type="caution">
    <text evidence="3">The sequence shown here is derived from an EMBL/GenBank/DDBJ whole genome shotgun (WGS) entry which is preliminary data.</text>
</comment>
<accession>A0A6D2JAU9</accession>
<name>A0A6D2JAU9_9BRAS</name>
<protein>
    <submittedName>
        <fullName evidence="3">Uncharacterized protein</fullName>
    </submittedName>
</protein>
<evidence type="ECO:0000259" key="1">
    <source>
        <dbReference type="Pfam" id="PF00646"/>
    </source>
</evidence>
<dbReference type="Pfam" id="PF00646">
    <property type="entry name" value="F-box"/>
    <property type="match status" value="1"/>
</dbReference>
<dbReference type="OrthoDB" id="1073734at2759"/>
<feature type="domain" description="F-box" evidence="1">
    <location>
        <begin position="1"/>
        <end position="38"/>
    </location>
</feature>
<sequence>MPIDLILEILSRATAKSVARFRLASKFCASIVRRPDFTELFLTRSSARPRLLFAIKGDRKWSFYSSPQLARVELRSNSSSLVVAADYQVKLPGYTHSEICDPVSGLIYLPDVHMENKNVITVPVAYNPSTGQYGSCPQRRIMTRNYYYFRDLLGYDPVDKNFKVLSYDNGKKEYHILTLGARKESWRKIEFPDHHGHLSEGICINGVLYYLAEVYGYSPVPSVSRVSIACFDVRSEKIRFLDASMFKTSSCIWPYKLINYKGELGVSGLGWHCLNPDGKHTIEFKLWVLKDVKKISWSKSVFLARPEGEFSNCLAVVGATATGEIVFSMSYVSKPFYVFYFSPERNTTERVEIRGFEAFENPCKVHTFVDHVEDFKFIT</sequence>
<dbReference type="SUPFAM" id="SSF81383">
    <property type="entry name" value="F-box domain"/>
    <property type="match status" value="1"/>
</dbReference>
<dbReference type="AlphaFoldDB" id="A0A6D2JAU9"/>
<dbReference type="InterPro" id="IPR017451">
    <property type="entry name" value="F-box-assoc_interact_dom"/>
</dbReference>
<dbReference type="PANTHER" id="PTHR31111:SF130">
    <property type="entry name" value="F-BOX ASSOCIATED UBIQUITINATION EFFECTOR FAMILY PROTEIN"/>
    <property type="match status" value="1"/>
</dbReference>
<gene>
    <name evidence="3" type="ORF">MERR_LOCUS24021</name>
</gene>
<evidence type="ECO:0000259" key="2">
    <source>
        <dbReference type="Pfam" id="PF08268"/>
    </source>
</evidence>
<dbReference type="InterPro" id="IPR036047">
    <property type="entry name" value="F-box-like_dom_sf"/>
</dbReference>
<keyword evidence="4" id="KW-1185">Reference proteome</keyword>